<dbReference type="AlphaFoldDB" id="A0A3N4W834"/>
<dbReference type="Pfam" id="PF01738">
    <property type="entry name" value="DLH"/>
    <property type="match status" value="1"/>
</dbReference>
<comment type="caution">
    <text evidence="2">The sequence shown here is derived from an EMBL/GenBank/DDBJ whole genome shotgun (WGS) entry which is preliminary data.</text>
</comment>
<dbReference type="InterPro" id="IPR002925">
    <property type="entry name" value="Dienelactn_hydro"/>
</dbReference>
<dbReference type="EMBL" id="RKQN01000001">
    <property type="protein sequence ID" value="RPE81384.1"/>
    <property type="molecule type" value="Genomic_DNA"/>
</dbReference>
<dbReference type="PANTHER" id="PTHR46623">
    <property type="entry name" value="CARBOXYMETHYLENEBUTENOLIDASE-RELATED"/>
    <property type="match status" value="1"/>
</dbReference>
<protein>
    <submittedName>
        <fullName evidence="2">Carboxymethylenebutenolidase</fullName>
    </submittedName>
</protein>
<dbReference type="PANTHER" id="PTHR46623:SF6">
    <property type="entry name" value="ALPHA_BETA-HYDROLASES SUPERFAMILY PROTEIN"/>
    <property type="match status" value="1"/>
</dbReference>
<organism evidence="2 3">
    <name type="scientific">Vulcaniibacterium tengchongense</name>
    <dbReference type="NCBI Taxonomy" id="1273429"/>
    <lineage>
        <taxon>Bacteria</taxon>
        <taxon>Pseudomonadati</taxon>
        <taxon>Pseudomonadota</taxon>
        <taxon>Gammaproteobacteria</taxon>
        <taxon>Lysobacterales</taxon>
        <taxon>Lysobacteraceae</taxon>
        <taxon>Vulcaniibacterium</taxon>
    </lineage>
</organism>
<gene>
    <name evidence="2" type="ORF">EDC50_0572</name>
</gene>
<reference evidence="2 3" key="1">
    <citation type="submission" date="2018-11" db="EMBL/GenBank/DDBJ databases">
        <title>Genomic Encyclopedia of Type Strains, Phase IV (KMG-IV): sequencing the most valuable type-strain genomes for metagenomic binning, comparative biology and taxonomic classification.</title>
        <authorList>
            <person name="Goeker M."/>
        </authorList>
    </citation>
    <scope>NUCLEOTIDE SEQUENCE [LARGE SCALE GENOMIC DNA]</scope>
    <source>
        <strain evidence="2 3">DSM 25623</strain>
    </source>
</reference>
<dbReference type="RefSeq" id="WP_123768944.1">
    <property type="nucleotide sequence ID" value="NZ_RKQN01000001.1"/>
</dbReference>
<dbReference type="InterPro" id="IPR051049">
    <property type="entry name" value="Dienelactone_hydrolase-like"/>
</dbReference>
<proteinExistence type="predicted"/>
<dbReference type="GO" id="GO:0016787">
    <property type="term" value="F:hydrolase activity"/>
    <property type="evidence" value="ECO:0007669"/>
    <property type="project" value="InterPro"/>
</dbReference>
<dbReference type="OrthoDB" id="9787933at2"/>
<evidence type="ECO:0000313" key="2">
    <source>
        <dbReference type="EMBL" id="RPE81384.1"/>
    </source>
</evidence>
<accession>A0A3N4W834</accession>
<dbReference type="SUPFAM" id="SSF53474">
    <property type="entry name" value="alpha/beta-Hydrolases"/>
    <property type="match status" value="1"/>
</dbReference>
<evidence type="ECO:0000313" key="3">
    <source>
        <dbReference type="Proteomes" id="UP000269708"/>
    </source>
</evidence>
<dbReference type="Gene3D" id="3.40.50.1820">
    <property type="entry name" value="alpha/beta hydrolase"/>
    <property type="match status" value="1"/>
</dbReference>
<dbReference type="Proteomes" id="UP000269708">
    <property type="component" value="Unassembled WGS sequence"/>
</dbReference>
<sequence length="223" mass="24272">MPHWLDLDTAHGPVRAWRADPAGPSRGAVLVLQEIFGLNPHIRAVAERFADAGFVALAPALYDPIARGVELGYDAAGTERGRALREQLGFDRAIDIVKAAADLLQHGEGLRVGAVGFCWGGSVAFLANTRLGLPAVSYYGARTMPFLDEPLRAPMLFHFGAEDPSIPPEDIEAHRRRQPNARIHVYPGAGHAFNRDVDNHAHHPASAGLAWRRTVDFLAESLR</sequence>
<dbReference type="InterPro" id="IPR029058">
    <property type="entry name" value="AB_hydrolase_fold"/>
</dbReference>
<name>A0A3N4W834_9GAMM</name>
<feature type="domain" description="Dienelactone hydrolase" evidence="1">
    <location>
        <begin position="15"/>
        <end position="220"/>
    </location>
</feature>
<evidence type="ECO:0000259" key="1">
    <source>
        <dbReference type="Pfam" id="PF01738"/>
    </source>
</evidence>
<keyword evidence="3" id="KW-1185">Reference proteome</keyword>